<protein>
    <recommendedName>
        <fullName evidence="10">GPR1/FUN34/yaaH family protein</fullName>
    </recommendedName>
</protein>
<evidence type="ECO:0000256" key="5">
    <source>
        <dbReference type="ARBA" id="ARBA00023136"/>
    </source>
</evidence>
<keyword evidence="9" id="KW-1185">Reference proteome</keyword>
<evidence type="ECO:0000256" key="7">
    <source>
        <dbReference type="SAM" id="Phobius"/>
    </source>
</evidence>
<comment type="similarity">
    <text evidence="2">Belongs to the acetate uptake transporter (AceTr) (TC 2.A.96) family.</text>
</comment>
<name>A0ABS5DGH1_9PSEU</name>
<dbReference type="Pfam" id="PF01184">
    <property type="entry name" value="Gpr1_Fun34_YaaH"/>
    <property type="match status" value="1"/>
</dbReference>
<dbReference type="PANTHER" id="PTHR31123">
    <property type="entry name" value="ACCUMULATION OF DYADS PROTEIN 2-RELATED"/>
    <property type="match status" value="1"/>
</dbReference>
<feature type="compositionally biased region" description="Basic residues" evidence="6">
    <location>
        <begin position="106"/>
        <end position="115"/>
    </location>
</feature>
<feature type="transmembrane region" description="Helical" evidence="7">
    <location>
        <begin position="294"/>
        <end position="312"/>
    </location>
</feature>
<dbReference type="InterPro" id="IPR000791">
    <property type="entry name" value="Gpr1/Fun34/SatP-like"/>
</dbReference>
<reference evidence="8 9" key="1">
    <citation type="submission" date="2021-04" db="EMBL/GenBank/DDBJ databases">
        <title>Whole-genome sequencing of Saccharopolyspora endophytica KCTC 19397.</title>
        <authorList>
            <person name="Ay H."/>
            <person name="Saygin H."/>
            <person name="Sahin N."/>
        </authorList>
    </citation>
    <scope>NUCLEOTIDE SEQUENCE [LARGE SCALE GENOMIC DNA]</scope>
    <source>
        <strain evidence="8 9">KCTC 19397</strain>
    </source>
</reference>
<keyword evidence="4 7" id="KW-1133">Transmembrane helix</keyword>
<evidence type="ECO:0008006" key="10">
    <source>
        <dbReference type="Google" id="ProtNLM"/>
    </source>
</evidence>
<proteinExistence type="inferred from homology"/>
<feature type="transmembrane region" description="Helical" evidence="7">
    <location>
        <begin position="318"/>
        <end position="338"/>
    </location>
</feature>
<feature type="compositionally biased region" description="Basic and acidic residues" evidence="6">
    <location>
        <begin position="131"/>
        <end position="143"/>
    </location>
</feature>
<feature type="transmembrane region" description="Helical" evidence="7">
    <location>
        <begin position="201"/>
        <end position="224"/>
    </location>
</feature>
<dbReference type="Proteomes" id="UP000674084">
    <property type="component" value="Unassembled WGS sequence"/>
</dbReference>
<evidence type="ECO:0000256" key="2">
    <source>
        <dbReference type="ARBA" id="ARBA00005587"/>
    </source>
</evidence>
<comment type="caution">
    <text evidence="8">The sequence shown here is derived from an EMBL/GenBank/DDBJ whole genome shotgun (WGS) entry which is preliminary data.</text>
</comment>
<evidence type="ECO:0000313" key="9">
    <source>
        <dbReference type="Proteomes" id="UP000674084"/>
    </source>
</evidence>
<feature type="region of interest" description="Disordered" evidence="6">
    <location>
        <begin position="96"/>
        <end position="169"/>
    </location>
</feature>
<feature type="compositionally biased region" description="Basic and acidic residues" evidence="6">
    <location>
        <begin position="153"/>
        <end position="163"/>
    </location>
</feature>
<dbReference type="InterPro" id="IPR051633">
    <property type="entry name" value="AceTr"/>
</dbReference>
<comment type="subcellular location">
    <subcellularLocation>
        <location evidence="1">Membrane</location>
        <topology evidence="1">Multi-pass membrane protein</topology>
    </subcellularLocation>
</comment>
<organism evidence="8 9">
    <name type="scientific">Saccharopolyspora endophytica</name>
    <dbReference type="NCBI Taxonomy" id="543886"/>
    <lineage>
        <taxon>Bacteria</taxon>
        <taxon>Bacillati</taxon>
        <taxon>Actinomycetota</taxon>
        <taxon>Actinomycetes</taxon>
        <taxon>Pseudonocardiales</taxon>
        <taxon>Pseudonocardiaceae</taxon>
        <taxon>Saccharopolyspora</taxon>
    </lineage>
</organism>
<feature type="transmembrane region" description="Helical" evidence="7">
    <location>
        <begin position="174"/>
        <end position="195"/>
    </location>
</feature>
<dbReference type="PANTHER" id="PTHR31123:SF1">
    <property type="entry name" value="ACCUMULATION OF DYADS PROTEIN 2-RELATED"/>
    <property type="match status" value="1"/>
</dbReference>
<feature type="transmembrane region" description="Helical" evidence="7">
    <location>
        <begin position="231"/>
        <end position="257"/>
    </location>
</feature>
<keyword evidence="3 7" id="KW-0812">Transmembrane</keyword>
<evidence type="ECO:0000256" key="3">
    <source>
        <dbReference type="ARBA" id="ARBA00022692"/>
    </source>
</evidence>
<evidence type="ECO:0000256" key="1">
    <source>
        <dbReference type="ARBA" id="ARBA00004141"/>
    </source>
</evidence>
<sequence>MTTVFRVRITAVFGCPITAVFRVRITAVFRCVVTGVFRVRGLTGLVVFGAGFASGVPALREALAVRGCWESLRAGSGSVRSHRIARAVAGVACSPPPAETGNPGGFRRRAHRGGGVRRPLGVGEVDPAAAVRERAPDTAKERIVTASDAVTTDQDRTTHRKPEPVPGPLAGDPALIGVPTFVVGSIALGMTLVGFVPPEAVGAPVAIILAATGTGQLVAALWAAAIGQSAVASIFGTFSGFWLSYGLLVLGLTHGWFGVPDGSATATQALFLTSWAVTVALLALATLRLPAAYTVLFALIAAALVLVLVATVQDSAQLKAVGGFVVFTFAALGCYLFLHVMSEATGGRGLPLGKPVLRS</sequence>
<evidence type="ECO:0000256" key="4">
    <source>
        <dbReference type="ARBA" id="ARBA00022989"/>
    </source>
</evidence>
<gene>
    <name evidence="8" type="ORF">KBO27_15660</name>
</gene>
<dbReference type="EMBL" id="JAGPXE010000006">
    <property type="protein sequence ID" value="MBQ0925392.1"/>
    <property type="molecule type" value="Genomic_DNA"/>
</dbReference>
<accession>A0ABS5DGH1</accession>
<evidence type="ECO:0000256" key="6">
    <source>
        <dbReference type="SAM" id="MobiDB-lite"/>
    </source>
</evidence>
<evidence type="ECO:0000313" key="8">
    <source>
        <dbReference type="EMBL" id="MBQ0925392.1"/>
    </source>
</evidence>
<feature type="transmembrane region" description="Helical" evidence="7">
    <location>
        <begin position="269"/>
        <end position="287"/>
    </location>
</feature>
<keyword evidence="5 7" id="KW-0472">Membrane</keyword>